<organism evidence="8 9">
    <name type="scientific">Vreelandella zhuhanensis</name>
    <dbReference type="NCBI Taxonomy" id="2684210"/>
    <lineage>
        <taxon>Bacteria</taxon>
        <taxon>Pseudomonadati</taxon>
        <taxon>Pseudomonadota</taxon>
        <taxon>Gammaproteobacteria</taxon>
        <taxon>Oceanospirillales</taxon>
        <taxon>Halomonadaceae</taxon>
        <taxon>Vreelandella</taxon>
    </lineage>
</organism>
<evidence type="ECO:0000313" key="8">
    <source>
        <dbReference type="EMBL" id="MWJ26801.1"/>
    </source>
</evidence>
<dbReference type="PANTHER" id="PTHR30619:SF1">
    <property type="entry name" value="RECOMBINATION PROTEIN 2"/>
    <property type="match status" value="1"/>
</dbReference>
<dbReference type="InterPro" id="IPR025405">
    <property type="entry name" value="DUF4131"/>
</dbReference>
<gene>
    <name evidence="8" type="ORF">GPM19_01020</name>
</gene>
<evidence type="ECO:0000259" key="7">
    <source>
        <dbReference type="SMART" id="SM00849"/>
    </source>
</evidence>
<evidence type="ECO:0000256" key="2">
    <source>
        <dbReference type="ARBA" id="ARBA00022475"/>
    </source>
</evidence>
<keyword evidence="5 6" id="KW-0472">Membrane</keyword>
<proteinExistence type="predicted"/>
<dbReference type="GO" id="GO:0005886">
    <property type="term" value="C:plasma membrane"/>
    <property type="evidence" value="ECO:0007669"/>
    <property type="project" value="UniProtKB-SubCell"/>
</dbReference>
<feature type="transmembrane region" description="Helical" evidence="6">
    <location>
        <begin position="399"/>
        <end position="421"/>
    </location>
</feature>
<protein>
    <submittedName>
        <fullName evidence="8">DNA internalization-related competence protein ComEC/Rec2</fullName>
    </submittedName>
</protein>
<evidence type="ECO:0000256" key="6">
    <source>
        <dbReference type="SAM" id="Phobius"/>
    </source>
</evidence>
<feature type="transmembrane region" description="Helical" evidence="6">
    <location>
        <begin position="433"/>
        <end position="454"/>
    </location>
</feature>
<feature type="transmembrane region" description="Helical" evidence="6">
    <location>
        <begin position="53"/>
        <end position="76"/>
    </location>
</feature>
<dbReference type="InterPro" id="IPR052159">
    <property type="entry name" value="Competence_DNA_uptake"/>
</dbReference>
<reference evidence="8 9" key="1">
    <citation type="submission" date="2019-12" db="EMBL/GenBank/DDBJ databases">
        <title>Halomonas rutogse sp. nov. isolated from two lakes on Tibetan Plateau.</title>
        <authorList>
            <person name="Gao P."/>
        </authorList>
    </citation>
    <scope>NUCLEOTIDE SEQUENCE [LARGE SCALE GENOMIC DNA]</scope>
    <source>
        <strain evidence="8 9">ZH2S</strain>
    </source>
</reference>
<dbReference type="InterPro" id="IPR004797">
    <property type="entry name" value="Competence_ComEC/Rec2"/>
</dbReference>
<dbReference type="InterPro" id="IPR004477">
    <property type="entry name" value="ComEC_N"/>
</dbReference>
<dbReference type="InterPro" id="IPR036866">
    <property type="entry name" value="RibonucZ/Hydroxyglut_hydro"/>
</dbReference>
<feature type="transmembrane region" description="Helical" evidence="6">
    <location>
        <begin position="236"/>
        <end position="259"/>
    </location>
</feature>
<evidence type="ECO:0000256" key="4">
    <source>
        <dbReference type="ARBA" id="ARBA00022989"/>
    </source>
</evidence>
<feature type="domain" description="Metallo-beta-lactamase" evidence="7">
    <location>
        <begin position="520"/>
        <end position="699"/>
    </location>
</feature>
<dbReference type="Pfam" id="PF00753">
    <property type="entry name" value="Lactamase_B"/>
    <property type="match status" value="1"/>
</dbReference>
<keyword evidence="3 6" id="KW-0812">Transmembrane</keyword>
<comment type="subcellular location">
    <subcellularLocation>
        <location evidence="1">Cell membrane</location>
        <topology evidence="1">Multi-pass membrane protein</topology>
    </subcellularLocation>
</comment>
<keyword evidence="4 6" id="KW-1133">Transmembrane helix</keyword>
<evidence type="ECO:0000256" key="5">
    <source>
        <dbReference type="ARBA" id="ARBA00023136"/>
    </source>
</evidence>
<dbReference type="EMBL" id="WTKP01000001">
    <property type="protein sequence ID" value="MWJ26801.1"/>
    <property type="molecule type" value="Genomic_DNA"/>
</dbReference>
<feature type="transmembrane region" description="Helical" evidence="6">
    <location>
        <begin position="29"/>
        <end position="46"/>
    </location>
</feature>
<dbReference type="NCBIfam" id="TIGR00360">
    <property type="entry name" value="ComEC_N-term"/>
    <property type="match status" value="1"/>
</dbReference>
<dbReference type="Pfam" id="PF03772">
    <property type="entry name" value="Competence"/>
    <property type="match status" value="1"/>
</dbReference>
<dbReference type="InterPro" id="IPR001279">
    <property type="entry name" value="Metallo-B-lactamas"/>
</dbReference>
<keyword evidence="9" id="KW-1185">Reference proteome</keyword>
<sequence length="755" mass="83357">MYIGLALPLALAVLVGSWLASWGNAYWAPPVLVTALGVAALGVVAWRPRSGWILVIAGLVFVSVQSQRAGTLVAGLSGESLVVDARVLAVTPQPRHSRLLLAVEHCQAPAERPGCEHLRKIRVSAYAMPEIRAGERWRMTVRLRPPRGFRNPHTFDYADWLRREGIQATGYLRAEPAPQRLETASFSLRRYALQYLDAQPLPERTRRWLAALTLGESERLNTDDWALLNASGTTHLVVVSGLHVGLVAAFVLLLGRGAARMISPLRWRMQAWPWWLAAFAAVSYALLAGMAPPAMRAMVMTLVALWVARGRHAPGPWQGWWLALALVVLVDPLSLWRPGLWLSFLAVAWLIMIWQGRTRPRGLRGWLWGLTRTQLLLAPLMAAAVLLAFARLAPAAPLVNLIAVPWVSMVLVPTALLGWLLMPIPGLGQLCWWLFDQGLSVLISWLSLATYLLPLWAPSHETVTPLAWGLALLALCWGLPGLPSWLRLGVSAALVMLVPLHSPSPWPEGQLRVTVHDVGQGQLIELRSAGYRLLYDTGPRFRSGFMPLTTLWPPGQHFDRVIVSHADNDHAGGVAALSDDHRVADFLAPQGETIDVDDDACMSGQTWQRDDVTYRLLWPPRAGNDFSPNDRSCVLEVSVGTHRLLITGDVTSSIERRFLLEVGGKVDILLAGHHGSRSSSGVQFVREVSPEHVMFSAGRDNAFQHPADEVVRRFRRQGSCLWSTAQDGALRVWLGGDEKLEVTPMREVPGRAERC</sequence>
<feature type="transmembrane region" description="Helical" evidence="6">
    <location>
        <begin position="375"/>
        <end position="393"/>
    </location>
</feature>
<accession>A0A7X3GXN1</accession>
<dbReference type="Pfam" id="PF13567">
    <property type="entry name" value="DUF4131"/>
    <property type="match status" value="1"/>
</dbReference>
<dbReference type="Gene3D" id="3.60.15.10">
    <property type="entry name" value="Ribonuclease Z/Hydroxyacylglutathione hydrolase-like"/>
    <property type="match status" value="1"/>
</dbReference>
<dbReference type="CDD" id="cd07731">
    <property type="entry name" value="ComA-like_MBL-fold"/>
    <property type="match status" value="1"/>
</dbReference>
<name>A0A7X3GXN1_9GAMM</name>
<keyword evidence="2" id="KW-1003">Cell membrane</keyword>
<dbReference type="Proteomes" id="UP000437638">
    <property type="component" value="Unassembled WGS sequence"/>
</dbReference>
<dbReference type="InterPro" id="IPR035681">
    <property type="entry name" value="ComA-like_MBL"/>
</dbReference>
<evidence type="ECO:0000256" key="1">
    <source>
        <dbReference type="ARBA" id="ARBA00004651"/>
    </source>
</evidence>
<dbReference type="PANTHER" id="PTHR30619">
    <property type="entry name" value="DNA INTERNALIZATION/COMPETENCE PROTEIN COMEC/REC2"/>
    <property type="match status" value="1"/>
</dbReference>
<dbReference type="AlphaFoldDB" id="A0A7X3GXN1"/>
<feature type="transmembrane region" description="Helical" evidence="6">
    <location>
        <begin position="271"/>
        <end position="291"/>
    </location>
</feature>
<feature type="transmembrane region" description="Helical" evidence="6">
    <location>
        <begin position="466"/>
        <end position="486"/>
    </location>
</feature>
<evidence type="ECO:0000256" key="3">
    <source>
        <dbReference type="ARBA" id="ARBA00022692"/>
    </source>
</evidence>
<dbReference type="RefSeq" id="WP_160417028.1">
    <property type="nucleotide sequence ID" value="NZ_WTKP01000001.1"/>
</dbReference>
<evidence type="ECO:0000313" key="9">
    <source>
        <dbReference type="Proteomes" id="UP000437638"/>
    </source>
</evidence>
<feature type="transmembrane region" description="Helical" evidence="6">
    <location>
        <begin position="335"/>
        <end position="354"/>
    </location>
</feature>
<dbReference type="GO" id="GO:0030420">
    <property type="term" value="P:establishment of competence for transformation"/>
    <property type="evidence" value="ECO:0007669"/>
    <property type="project" value="InterPro"/>
</dbReference>
<dbReference type="SMART" id="SM00849">
    <property type="entry name" value="Lactamase_B"/>
    <property type="match status" value="1"/>
</dbReference>
<dbReference type="NCBIfam" id="TIGR00361">
    <property type="entry name" value="ComEC_Rec2"/>
    <property type="match status" value="1"/>
</dbReference>
<comment type="caution">
    <text evidence="8">The sequence shown here is derived from an EMBL/GenBank/DDBJ whole genome shotgun (WGS) entry which is preliminary data.</text>
</comment>
<dbReference type="SUPFAM" id="SSF56281">
    <property type="entry name" value="Metallo-hydrolase/oxidoreductase"/>
    <property type="match status" value="1"/>
</dbReference>